<organism evidence="2 3">
    <name type="scientific">Streptomyces bikiniensis</name>
    <dbReference type="NCBI Taxonomy" id="1896"/>
    <lineage>
        <taxon>Bacteria</taxon>
        <taxon>Bacillati</taxon>
        <taxon>Actinomycetota</taxon>
        <taxon>Actinomycetes</taxon>
        <taxon>Kitasatosporales</taxon>
        <taxon>Streptomycetaceae</taxon>
        <taxon>Streptomyces</taxon>
    </lineage>
</organism>
<sequence length="127" mass="14214">MRRVPVPPHLVAVLREHLIISGTADGGRLFFGEKGSEDPSSTYYRVRQEARLLALPPAVAASPPASRPYYLRHPARHPGSMPVPVRPRWPSEPATARRFLPSRYAKSPDGRQDVANRRVGNLLPEYE</sequence>
<dbReference type="RefSeq" id="WP_399609822.1">
    <property type="nucleotide sequence ID" value="NZ_JBITYT010000001.1"/>
</dbReference>
<feature type="region of interest" description="Disordered" evidence="1">
    <location>
        <begin position="70"/>
        <end position="127"/>
    </location>
</feature>
<evidence type="ECO:0000313" key="3">
    <source>
        <dbReference type="Proteomes" id="UP001614391"/>
    </source>
</evidence>
<accession>A0ABW8CKS7</accession>
<protein>
    <submittedName>
        <fullName evidence="2">Uncharacterized protein</fullName>
    </submittedName>
</protein>
<feature type="compositionally biased region" description="Basic and acidic residues" evidence="1">
    <location>
        <begin position="106"/>
        <end position="116"/>
    </location>
</feature>
<dbReference type="Proteomes" id="UP001614391">
    <property type="component" value="Unassembled WGS sequence"/>
</dbReference>
<comment type="caution">
    <text evidence="2">The sequence shown here is derived from an EMBL/GenBank/DDBJ whole genome shotgun (WGS) entry which is preliminary data.</text>
</comment>
<name>A0ABW8CKS7_STRBI</name>
<dbReference type="EMBL" id="JBITYT010000001">
    <property type="protein sequence ID" value="MFI9118154.1"/>
    <property type="molecule type" value="Genomic_DNA"/>
</dbReference>
<keyword evidence="3" id="KW-1185">Reference proteome</keyword>
<gene>
    <name evidence="2" type="ORF">ACIGW0_01905</name>
</gene>
<evidence type="ECO:0000313" key="2">
    <source>
        <dbReference type="EMBL" id="MFI9118154.1"/>
    </source>
</evidence>
<reference evidence="2 3" key="1">
    <citation type="submission" date="2024-10" db="EMBL/GenBank/DDBJ databases">
        <title>The Natural Products Discovery Center: Release of the First 8490 Sequenced Strains for Exploring Actinobacteria Biosynthetic Diversity.</title>
        <authorList>
            <person name="Kalkreuter E."/>
            <person name="Kautsar S.A."/>
            <person name="Yang D."/>
            <person name="Bader C.D."/>
            <person name="Teijaro C.N."/>
            <person name="Fluegel L."/>
            <person name="Davis C.M."/>
            <person name="Simpson J.R."/>
            <person name="Lauterbach L."/>
            <person name="Steele A.D."/>
            <person name="Gui C."/>
            <person name="Meng S."/>
            <person name="Li G."/>
            <person name="Viehrig K."/>
            <person name="Ye F."/>
            <person name="Su P."/>
            <person name="Kiefer A.F."/>
            <person name="Nichols A."/>
            <person name="Cepeda A.J."/>
            <person name="Yan W."/>
            <person name="Fan B."/>
            <person name="Jiang Y."/>
            <person name="Adhikari A."/>
            <person name="Zheng C.-J."/>
            <person name="Schuster L."/>
            <person name="Cowan T.M."/>
            <person name="Smanski M.J."/>
            <person name="Chevrette M.G."/>
            <person name="De Carvalho L.P.S."/>
            <person name="Shen B."/>
        </authorList>
    </citation>
    <scope>NUCLEOTIDE SEQUENCE [LARGE SCALE GENOMIC DNA]</scope>
    <source>
        <strain evidence="2 3">NPDC053346</strain>
    </source>
</reference>
<proteinExistence type="predicted"/>
<evidence type="ECO:0000256" key="1">
    <source>
        <dbReference type="SAM" id="MobiDB-lite"/>
    </source>
</evidence>